<sequence length="174" mass="19779">MEKNSDSKVPPELCANNCGFYGNPITNSMCSKCFKEKESEDAKLEASNPSQSRPCDHVHSIGVSSIQPRDRDVQLDLKHPLNDVDDAVVKAPHSSVKKTQTNKGRCFVCKSKVLLVKQTTNRCRCDKVFCDTHKFPDQHNCDFDFILRDRKELEKKNPKINDQPKGGRTFNRIL</sequence>
<evidence type="ECO:0000259" key="5">
    <source>
        <dbReference type="PROSITE" id="PS51036"/>
    </source>
</evidence>
<dbReference type="PROSITE" id="PS51039">
    <property type="entry name" value="ZF_AN1"/>
    <property type="match status" value="1"/>
</dbReference>
<dbReference type="InterPro" id="IPR050652">
    <property type="entry name" value="AN1_A20_ZnFinger"/>
</dbReference>
<dbReference type="InterPro" id="IPR000058">
    <property type="entry name" value="Znf_AN1"/>
</dbReference>
<protein>
    <submittedName>
        <fullName evidence="7">Zinc finger A20 and AN1 domain-containing stress-associated protein 4</fullName>
    </submittedName>
</protein>
<dbReference type="Proteomes" id="UP000187455">
    <property type="component" value="Unassembled WGS sequence"/>
</dbReference>
<dbReference type="SMART" id="SM00154">
    <property type="entry name" value="ZnF_AN1"/>
    <property type="match status" value="1"/>
</dbReference>
<keyword evidence="2 4" id="KW-0863">Zinc-finger</keyword>
<evidence type="ECO:0000256" key="4">
    <source>
        <dbReference type="PROSITE-ProRule" id="PRU00449"/>
    </source>
</evidence>
<accession>A0A1R0GV13</accession>
<feature type="domain" description="AN1-type" evidence="6">
    <location>
        <begin position="100"/>
        <end position="149"/>
    </location>
</feature>
<reference evidence="7 8" key="1">
    <citation type="journal article" date="2016" name="Mol. Biol. Evol.">
        <title>Genome-Wide Survey of Gut Fungi (Harpellales) Reveals the First Horizontally Transferred Ubiquitin Gene from a Mosquito Host.</title>
        <authorList>
            <person name="Wang Y."/>
            <person name="White M.M."/>
            <person name="Kvist S."/>
            <person name="Moncalvo J.M."/>
        </authorList>
    </citation>
    <scope>NUCLEOTIDE SEQUENCE [LARGE SCALE GENOMIC DNA]</scope>
    <source>
        <strain evidence="7 8">ALG-7-W6</strain>
    </source>
</reference>
<dbReference type="SUPFAM" id="SSF57716">
    <property type="entry name" value="Glucocorticoid receptor-like (DNA-binding domain)"/>
    <property type="match status" value="1"/>
</dbReference>
<dbReference type="AlphaFoldDB" id="A0A1R0GV13"/>
<dbReference type="STRING" id="133383.A0A1R0GV13"/>
<dbReference type="InterPro" id="IPR002653">
    <property type="entry name" value="Znf_A20"/>
</dbReference>
<evidence type="ECO:0000313" key="8">
    <source>
        <dbReference type="Proteomes" id="UP000187455"/>
    </source>
</evidence>
<dbReference type="PANTHER" id="PTHR10634:SF67">
    <property type="entry name" value="AN1-TYPE ZINC FINGER PROTEIN 3"/>
    <property type="match status" value="1"/>
</dbReference>
<dbReference type="GO" id="GO:0003677">
    <property type="term" value="F:DNA binding"/>
    <property type="evidence" value="ECO:0007669"/>
    <property type="project" value="InterPro"/>
</dbReference>
<gene>
    <name evidence="7" type="ORF">AYI68_g5213</name>
</gene>
<dbReference type="GO" id="GO:0008270">
    <property type="term" value="F:zinc ion binding"/>
    <property type="evidence" value="ECO:0007669"/>
    <property type="project" value="UniProtKB-KW"/>
</dbReference>
<dbReference type="Gene3D" id="4.10.1110.10">
    <property type="entry name" value="AN1-like Zinc finger"/>
    <property type="match status" value="1"/>
</dbReference>
<proteinExistence type="predicted"/>
<name>A0A1R0GV13_9FUNG</name>
<evidence type="ECO:0000259" key="6">
    <source>
        <dbReference type="PROSITE" id="PS51039"/>
    </source>
</evidence>
<dbReference type="SUPFAM" id="SSF118310">
    <property type="entry name" value="AN1-like Zinc finger"/>
    <property type="match status" value="1"/>
</dbReference>
<organism evidence="7 8">
    <name type="scientific">Smittium mucronatum</name>
    <dbReference type="NCBI Taxonomy" id="133383"/>
    <lineage>
        <taxon>Eukaryota</taxon>
        <taxon>Fungi</taxon>
        <taxon>Fungi incertae sedis</taxon>
        <taxon>Zoopagomycota</taxon>
        <taxon>Kickxellomycotina</taxon>
        <taxon>Harpellomycetes</taxon>
        <taxon>Harpellales</taxon>
        <taxon>Legeriomycetaceae</taxon>
        <taxon>Smittium</taxon>
    </lineage>
</organism>
<evidence type="ECO:0000256" key="2">
    <source>
        <dbReference type="ARBA" id="ARBA00022771"/>
    </source>
</evidence>
<keyword evidence="3" id="KW-0862">Zinc</keyword>
<feature type="domain" description="A20-type" evidence="5">
    <location>
        <begin position="8"/>
        <end position="42"/>
    </location>
</feature>
<evidence type="ECO:0000256" key="1">
    <source>
        <dbReference type="ARBA" id="ARBA00022723"/>
    </source>
</evidence>
<dbReference type="PANTHER" id="PTHR10634">
    <property type="entry name" value="AN1-TYPE ZINC FINGER PROTEIN"/>
    <property type="match status" value="1"/>
</dbReference>
<comment type="caution">
    <text evidence="7">The sequence shown here is derived from an EMBL/GenBank/DDBJ whole genome shotgun (WGS) entry which is preliminary data.</text>
</comment>
<dbReference type="EMBL" id="LSSL01003245">
    <property type="protein sequence ID" value="OLY80688.1"/>
    <property type="molecule type" value="Genomic_DNA"/>
</dbReference>
<dbReference type="SMART" id="SM00259">
    <property type="entry name" value="ZnF_A20"/>
    <property type="match status" value="1"/>
</dbReference>
<dbReference type="PROSITE" id="PS51036">
    <property type="entry name" value="ZF_A20"/>
    <property type="match status" value="1"/>
</dbReference>
<evidence type="ECO:0000313" key="7">
    <source>
        <dbReference type="EMBL" id="OLY80688.1"/>
    </source>
</evidence>
<dbReference type="OrthoDB" id="428577at2759"/>
<keyword evidence="1" id="KW-0479">Metal-binding</keyword>
<evidence type="ECO:0000256" key="3">
    <source>
        <dbReference type="ARBA" id="ARBA00022833"/>
    </source>
</evidence>
<dbReference type="Gene3D" id="1.20.5.4770">
    <property type="match status" value="1"/>
</dbReference>
<keyword evidence="8" id="KW-1185">Reference proteome</keyword>
<dbReference type="InterPro" id="IPR035896">
    <property type="entry name" value="AN1-like_Znf"/>
</dbReference>
<dbReference type="Pfam" id="PF01754">
    <property type="entry name" value="zf-A20"/>
    <property type="match status" value="1"/>
</dbReference>